<comment type="caution">
    <text evidence="1">The sequence shown here is derived from an EMBL/GenBank/DDBJ whole genome shotgun (WGS) entry which is preliminary data.</text>
</comment>
<evidence type="ECO:0000313" key="2">
    <source>
        <dbReference type="Proteomes" id="UP001404104"/>
    </source>
</evidence>
<keyword evidence="2" id="KW-1185">Reference proteome</keyword>
<reference evidence="1 2" key="1">
    <citation type="submission" date="2024-05" db="EMBL/GenBank/DDBJ databases">
        <authorList>
            <person name="Liu Q."/>
            <person name="Xin Y.-H."/>
        </authorList>
    </citation>
    <scope>NUCLEOTIDE SEQUENCE [LARGE SCALE GENOMIC DNA]</scope>
    <source>
        <strain evidence="1 2">CGMCC 1.15349</strain>
    </source>
</reference>
<sequence>MGDFRFVLLGELRRLLAEARQAEERAATPDFVSREKAELIVRRSISESVAELASYGARIGAAFPALASTVEAANALAQRIRATSDAAALVAISADISALFGSPSHPAEARPVSLQVSEQGIRVSIGAQQPAERNGPTTPFAAAVEAGRDVQFYLAAISEVIASARDAGRAPSGVEQTARAAAYQALEVGHTMPSAFRPIATSGFRKWQTSLSLADPGEGHNLVTCLDAQLLTGTVVHVEHIDRGRQTDREIVEAYRLPAPLSAARVRLQAGIAAPCTAYIGRPAFENGAAPDSATYLPLARYYDEDLLKAAHITASACSVMFGNGIADCKIAIERMSVLQAVRFMAAVAGNVSRDSSRQFLSAAFNINQPLYDDRDSAAPHWTGSRIGVAHTGIDIATMGGFDKVTWDGASNLPKSEPIIAAFTAAEWLGLIHSAHERGLETYVSAGMDRTHMAACVECAVDGVGIGTSLHYLQRTADGKIVMGELKPDAVLDVLATRDAAAVGVKGSGAGALAMLDRLAFEKLLPPRCETLRQQLYASLASADEASIEACLARLARNPFWQAMEQHKAESFNKHPAIAQAERRLISIELAAWAAPAEMSKAAAAESSQRLREAVGRGDITDILEELR</sequence>
<dbReference type="EMBL" id="JBDIMF010000002">
    <property type="protein sequence ID" value="MEN2786187.1"/>
    <property type="molecule type" value="Genomic_DNA"/>
</dbReference>
<dbReference type="Proteomes" id="UP001404104">
    <property type="component" value="Unassembled WGS sequence"/>
</dbReference>
<gene>
    <name evidence="1" type="ORF">ABC969_07095</name>
</gene>
<accession>A0ABU9XQT2</accession>
<evidence type="ECO:0000313" key="1">
    <source>
        <dbReference type="EMBL" id="MEN2786187.1"/>
    </source>
</evidence>
<protein>
    <submittedName>
        <fullName evidence="1">Uncharacterized protein</fullName>
    </submittedName>
</protein>
<proteinExistence type="predicted"/>
<organism evidence="1 2">
    <name type="scientific">Sphingomonas qilianensis</name>
    <dbReference type="NCBI Taxonomy" id="1736690"/>
    <lineage>
        <taxon>Bacteria</taxon>
        <taxon>Pseudomonadati</taxon>
        <taxon>Pseudomonadota</taxon>
        <taxon>Alphaproteobacteria</taxon>
        <taxon>Sphingomonadales</taxon>
        <taxon>Sphingomonadaceae</taxon>
        <taxon>Sphingomonas</taxon>
    </lineage>
</organism>
<name>A0ABU9XQT2_9SPHN</name>